<proteinExistence type="inferred from homology"/>
<comment type="similarity">
    <text evidence="1">Belongs to the short-chain dehydrogenases/reductases (SDR) family.</text>
</comment>
<protein>
    <submittedName>
        <fullName evidence="3">Short-chain dehydrogenase/reductase SDR</fullName>
    </submittedName>
</protein>
<dbReference type="PANTHER" id="PTHR44196">
    <property type="entry name" value="DEHYDROGENASE/REDUCTASE SDR FAMILY MEMBER 7B"/>
    <property type="match status" value="1"/>
</dbReference>
<dbReference type="InterPro" id="IPR036291">
    <property type="entry name" value="NAD(P)-bd_dom_sf"/>
</dbReference>
<dbReference type="PROSITE" id="PS00061">
    <property type="entry name" value="ADH_SHORT"/>
    <property type="match status" value="1"/>
</dbReference>
<name>R4YU54_OLEAN</name>
<dbReference type="EMBL" id="FO203512">
    <property type="protein sequence ID" value="CCK76379.1"/>
    <property type="molecule type" value="Genomic_DNA"/>
</dbReference>
<reference evidence="3 4" key="1">
    <citation type="journal article" date="2013" name="Nat. Commun.">
        <title>Genome sequence and functional genomic analysis of the oil-degrading bacterium Oleispira antarctica.</title>
        <authorList>
            <person name="Kube M."/>
            <person name="Chernikova T.N."/>
            <person name="Al-Ramahi Y."/>
            <person name="Beloqui A."/>
            <person name="Lopez-Cortez N."/>
            <person name="Guazzaroni M.E."/>
            <person name="Heipieper H.J."/>
            <person name="Klages S."/>
            <person name="Kotsyurbenko O.R."/>
            <person name="Langer I."/>
            <person name="Nechitaylo T.Y."/>
            <person name="Lunsdorf H."/>
            <person name="Fernandez M."/>
            <person name="Juarez S."/>
            <person name="Ciordia S."/>
            <person name="Singer A."/>
            <person name="Kagan O."/>
            <person name="Egorova O."/>
            <person name="Petit P.A."/>
            <person name="Stogios P."/>
            <person name="Kim Y."/>
            <person name="Tchigvintsev A."/>
            <person name="Flick R."/>
            <person name="Denaro R."/>
            <person name="Genovese M."/>
            <person name="Albar J.P."/>
            <person name="Reva O.N."/>
            <person name="Martinez-Gomariz M."/>
            <person name="Tran H."/>
            <person name="Ferrer M."/>
            <person name="Savchenko A."/>
            <person name="Yakunin A.F."/>
            <person name="Yakimov M.M."/>
            <person name="Golyshina O.V."/>
            <person name="Reinhardt R."/>
            <person name="Golyshin P.N."/>
        </authorList>
    </citation>
    <scope>NUCLEOTIDE SEQUENCE [LARGE SCALE GENOMIC DNA]</scope>
</reference>
<dbReference type="GO" id="GO:0016020">
    <property type="term" value="C:membrane"/>
    <property type="evidence" value="ECO:0007669"/>
    <property type="project" value="TreeGrafter"/>
</dbReference>
<dbReference type="Gene3D" id="3.40.50.720">
    <property type="entry name" value="NAD(P)-binding Rossmann-like Domain"/>
    <property type="match status" value="1"/>
</dbReference>
<dbReference type="InterPro" id="IPR002347">
    <property type="entry name" value="SDR_fam"/>
</dbReference>
<evidence type="ECO:0000313" key="3">
    <source>
        <dbReference type="EMBL" id="CCK76379.1"/>
    </source>
</evidence>
<dbReference type="KEGG" id="oai:OLEAN_C22030"/>
<gene>
    <name evidence="3" type="ORF">OLEAN_C22030</name>
</gene>
<evidence type="ECO:0000256" key="2">
    <source>
        <dbReference type="ARBA" id="ARBA00023002"/>
    </source>
</evidence>
<keyword evidence="2" id="KW-0560">Oxidoreductase</keyword>
<organism evidence="3 4">
    <name type="scientific">Oleispira antarctica RB-8</name>
    <dbReference type="NCBI Taxonomy" id="698738"/>
    <lineage>
        <taxon>Bacteria</taxon>
        <taxon>Pseudomonadati</taxon>
        <taxon>Pseudomonadota</taxon>
        <taxon>Gammaproteobacteria</taxon>
        <taxon>Oceanospirillales</taxon>
        <taxon>Oceanospirillaceae</taxon>
        <taxon>Oleispira</taxon>
    </lineage>
</organism>
<dbReference type="AlphaFoldDB" id="R4YU54"/>
<accession>R4YU54</accession>
<dbReference type="PANTHER" id="PTHR44196:SF1">
    <property type="entry name" value="DEHYDROGENASE_REDUCTASE SDR FAMILY MEMBER 7B"/>
    <property type="match status" value="1"/>
</dbReference>
<dbReference type="InterPro" id="IPR020904">
    <property type="entry name" value="Sc_DH/Rdtase_CS"/>
</dbReference>
<dbReference type="Proteomes" id="UP000032749">
    <property type="component" value="Chromosome"/>
</dbReference>
<dbReference type="GO" id="GO:0016491">
    <property type="term" value="F:oxidoreductase activity"/>
    <property type="evidence" value="ECO:0007669"/>
    <property type="project" value="UniProtKB-KW"/>
</dbReference>
<dbReference type="Pfam" id="PF00106">
    <property type="entry name" value="adh_short"/>
    <property type="match status" value="1"/>
</dbReference>
<keyword evidence="4" id="KW-1185">Reference proteome</keyword>
<dbReference type="PATRIC" id="fig|698738.3.peg.2282"/>
<evidence type="ECO:0000313" key="4">
    <source>
        <dbReference type="Proteomes" id="UP000032749"/>
    </source>
</evidence>
<dbReference type="STRING" id="698738.OLEAN_C22030"/>
<dbReference type="PRINTS" id="PR00081">
    <property type="entry name" value="GDHRDH"/>
</dbReference>
<dbReference type="SUPFAM" id="SSF51735">
    <property type="entry name" value="NAD(P)-binding Rossmann-fold domains"/>
    <property type="match status" value="1"/>
</dbReference>
<dbReference type="HOGENOM" id="CLU_010194_2_1_6"/>
<evidence type="ECO:0000256" key="1">
    <source>
        <dbReference type="ARBA" id="ARBA00006484"/>
    </source>
</evidence>
<sequence length="254" mass="27985">MIRNEIIWITGASSGIGRALAKQLAQQDNKVIASGRNREALADLALESDNIFPLICDLVKDNKDSIQQSLGELTGHLDRIVLSAGDCQYLDIDQNDWSCIDHVMAINFHGSVRAIQAALPLLEKSDNGHIVGVSSMASLAPFTQAEAYGASKAALSYFLSALRIDLKAKNIDVTDIMPGFIDTPLTQKNDFSMPFLLSPNEASRRIIKAIEKRSFTGIFPKRLYWLFKFIAFIPKTWVKINSPKEKASTSEGAN</sequence>